<dbReference type="InterPro" id="IPR011051">
    <property type="entry name" value="RmlC_Cupin_sf"/>
</dbReference>
<dbReference type="InterPro" id="IPR041602">
    <property type="entry name" value="Quercetinase_C"/>
</dbReference>
<dbReference type="InterPro" id="IPR012093">
    <property type="entry name" value="Pirin"/>
</dbReference>
<evidence type="ECO:0000259" key="4">
    <source>
        <dbReference type="Pfam" id="PF17954"/>
    </source>
</evidence>
<organism evidence="5 6">
    <name type="scientific">Anaeromyxobacter paludicola</name>
    <dbReference type="NCBI Taxonomy" id="2918171"/>
    <lineage>
        <taxon>Bacteria</taxon>
        <taxon>Pseudomonadati</taxon>
        <taxon>Myxococcota</taxon>
        <taxon>Myxococcia</taxon>
        <taxon>Myxococcales</taxon>
        <taxon>Cystobacterineae</taxon>
        <taxon>Anaeromyxobacteraceae</taxon>
        <taxon>Anaeromyxobacter</taxon>
    </lineage>
</organism>
<feature type="domain" description="Pirin N-terminal" evidence="3">
    <location>
        <begin position="13"/>
        <end position="120"/>
    </location>
</feature>
<protein>
    <submittedName>
        <fullName evidence="5">Quercetin 2,3-dioxygenase</fullName>
    </submittedName>
</protein>
<dbReference type="Proteomes" id="UP001162734">
    <property type="component" value="Chromosome"/>
</dbReference>
<feature type="domain" description="Quercetin 2,3-dioxygenase C-terminal cupin" evidence="4">
    <location>
        <begin position="148"/>
        <end position="233"/>
    </location>
</feature>
<proteinExistence type="inferred from homology"/>
<keyword evidence="6" id="KW-1185">Reference proteome</keyword>
<evidence type="ECO:0000256" key="1">
    <source>
        <dbReference type="ARBA" id="ARBA00008416"/>
    </source>
</evidence>
<evidence type="ECO:0000256" key="2">
    <source>
        <dbReference type="RuleBase" id="RU003457"/>
    </source>
</evidence>
<dbReference type="Gene3D" id="2.60.120.10">
    <property type="entry name" value="Jelly Rolls"/>
    <property type="match status" value="2"/>
</dbReference>
<dbReference type="RefSeq" id="WP_248342252.1">
    <property type="nucleotide sequence ID" value="NZ_AP025592.1"/>
</dbReference>
<accession>A0ABM7XDA3</accession>
<reference evidence="6" key="1">
    <citation type="journal article" date="2022" name="Int. J. Syst. Evol. Microbiol.">
        <title>Anaeromyxobacter oryzae sp. nov., Anaeromyxobacter diazotrophicus sp. nov. and Anaeromyxobacter paludicola sp. nov., isolated from paddy soils.</title>
        <authorList>
            <person name="Itoh H."/>
            <person name="Xu Z."/>
            <person name="Mise K."/>
            <person name="Masuda Y."/>
            <person name="Ushijima N."/>
            <person name="Hayakawa C."/>
            <person name="Shiratori Y."/>
            <person name="Senoo K."/>
        </authorList>
    </citation>
    <scope>NUCLEOTIDE SEQUENCE [LARGE SCALE GENOMIC DNA]</scope>
    <source>
        <strain evidence="6">Red630</strain>
    </source>
</reference>
<dbReference type="InterPro" id="IPR003829">
    <property type="entry name" value="Pirin_N_dom"/>
</dbReference>
<dbReference type="PANTHER" id="PTHR43212:SF3">
    <property type="entry name" value="QUERCETIN 2,3-DIOXYGENASE"/>
    <property type="match status" value="1"/>
</dbReference>
<name>A0ABM7XDA3_9BACT</name>
<dbReference type="PIRSF" id="PIRSF006232">
    <property type="entry name" value="Pirin"/>
    <property type="match status" value="1"/>
</dbReference>
<dbReference type="SUPFAM" id="SSF51182">
    <property type="entry name" value="RmlC-like cupins"/>
    <property type="match status" value="1"/>
</dbReference>
<dbReference type="PANTHER" id="PTHR43212">
    <property type="entry name" value="QUERCETIN 2,3-DIOXYGENASE"/>
    <property type="match status" value="1"/>
</dbReference>
<evidence type="ECO:0000313" key="6">
    <source>
        <dbReference type="Proteomes" id="UP001162734"/>
    </source>
</evidence>
<dbReference type="Pfam" id="PF17954">
    <property type="entry name" value="Pirin_C_2"/>
    <property type="match status" value="1"/>
</dbReference>
<dbReference type="CDD" id="cd02910">
    <property type="entry name" value="cupin_Yhhw_N"/>
    <property type="match status" value="1"/>
</dbReference>
<sequence length="234" mass="26468">MQLAHVPAEKRYGFKEGWLETRWHFSFDHYYDPANVRFGALRVFNDDRIAPDSGFDRHPHREMEIVTVMLAGTLEHRDSSGGSARLVAGDVQRMSAGTGIAHSERNPSKSEATHLLQIWVLPDTPGLRPGYEQRRFERAARRGRLERVVTRDPGPGELKIHQDVDFYLGTLVPEVELEHRVRPGRRQYLFVIEGAVALDGTRLEEGDQGRITGAEALRLRALGKEAEVILIDLA</sequence>
<dbReference type="Pfam" id="PF02678">
    <property type="entry name" value="Pirin"/>
    <property type="match status" value="1"/>
</dbReference>
<dbReference type="EMBL" id="AP025592">
    <property type="protein sequence ID" value="BDG09851.1"/>
    <property type="molecule type" value="Genomic_DNA"/>
</dbReference>
<evidence type="ECO:0000313" key="5">
    <source>
        <dbReference type="EMBL" id="BDG09851.1"/>
    </source>
</evidence>
<comment type="similarity">
    <text evidence="1 2">Belongs to the pirin family.</text>
</comment>
<dbReference type="InterPro" id="IPR014710">
    <property type="entry name" value="RmlC-like_jellyroll"/>
</dbReference>
<gene>
    <name evidence="5" type="ORF">AMPC_29640</name>
</gene>
<evidence type="ECO:0000259" key="3">
    <source>
        <dbReference type="Pfam" id="PF02678"/>
    </source>
</evidence>